<keyword evidence="4" id="KW-0804">Transcription</keyword>
<dbReference type="GO" id="GO:0003700">
    <property type="term" value="F:DNA-binding transcription factor activity"/>
    <property type="evidence" value="ECO:0007669"/>
    <property type="project" value="TreeGrafter"/>
</dbReference>
<dbReference type="PANTHER" id="PTHR30055">
    <property type="entry name" value="HTH-TYPE TRANSCRIPTIONAL REGULATOR RUTR"/>
    <property type="match status" value="1"/>
</dbReference>
<dbReference type="SUPFAM" id="SSF46689">
    <property type="entry name" value="Homeodomain-like"/>
    <property type="match status" value="1"/>
</dbReference>
<keyword evidence="2" id="KW-0805">Transcription regulation</keyword>
<dbReference type="Pfam" id="PF00440">
    <property type="entry name" value="TetR_N"/>
    <property type="match status" value="1"/>
</dbReference>
<gene>
    <name evidence="7" type="ORF">GCM10010989_18380</name>
</gene>
<evidence type="ECO:0000256" key="1">
    <source>
        <dbReference type="ARBA" id="ARBA00022491"/>
    </source>
</evidence>
<dbReference type="OrthoDB" id="9809265at2"/>
<evidence type="ECO:0000256" key="2">
    <source>
        <dbReference type="ARBA" id="ARBA00023015"/>
    </source>
</evidence>
<evidence type="ECO:0000313" key="8">
    <source>
        <dbReference type="Proteomes" id="UP000598997"/>
    </source>
</evidence>
<dbReference type="RefSeq" id="WP_066760984.1">
    <property type="nucleotide sequence ID" value="NZ_BMIO01000005.1"/>
</dbReference>
<dbReference type="Proteomes" id="UP000598997">
    <property type="component" value="Unassembled WGS sequence"/>
</dbReference>
<proteinExistence type="predicted"/>
<evidence type="ECO:0000313" key="7">
    <source>
        <dbReference type="EMBL" id="GGD44596.1"/>
    </source>
</evidence>
<name>A0A916YID7_9SPHN</name>
<feature type="domain" description="HTH tetR-type" evidence="6">
    <location>
        <begin position="8"/>
        <end position="68"/>
    </location>
</feature>
<dbReference type="PROSITE" id="PS50977">
    <property type="entry name" value="HTH_TETR_2"/>
    <property type="match status" value="1"/>
</dbReference>
<dbReference type="EMBL" id="BMIO01000005">
    <property type="protein sequence ID" value="GGD44596.1"/>
    <property type="molecule type" value="Genomic_DNA"/>
</dbReference>
<keyword evidence="3 5" id="KW-0238">DNA-binding</keyword>
<accession>A0A916YID7</accession>
<dbReference type="GO" id="GO:0000976">
    <property type="term" value="F:transcription cis-regulatory region binding"/>
    <property type="evidence" value="ECO:0007669"/>
    <property type="project" value="TreeGrafter"/>
</dbReference>
<dbReference type="SUPFAM" id="SSF48498">
    <property type="entry name" value="Tetracyclin repressor-like, C-terminal domain"/>
    <property type="match status" value="1"/>
</dbReference>
<dbReference type="Gene3D" id="1.10.357.10">
    <property type="entry name" value="Tetracycline Repressor, domain 2"/>
    <property type="match status" value="1"/>
</dbReference>
<sequence>MPVEVDPIERMREVTEAAHALICEGGLDAVTVRALATRLDCSTTAVTHYFKDKAEILLATYRHSVARVRRRREESAGEGFVGQLEAILPLNPEQRDDWLIYIAFWSEALCSPVLKAEQKARNREIVAAVNAHLAMADILPEGTAEADRMAIARGIVASLYGIAVQAVFDPERWDAASQRDALGRALAAHIPDHR</sequence>
<protein>
    <submittedName>
        <fullName evidence="7">TetR family transcriptional regulator</fullName>
    </submittedName>
</protein>
<dbReference type="AlphaFoldDB" id="A0A916YID7"/>
<dbReference type="InterPro" id="IPR009057">
    <property type="entry name" value="Homeodomain-like_sf"/>
</dbReference>
<comment type="caution">
    <text evidence="7">The sequence shown here is derived from an EMBL/GenBank/DDBJ whole genome shotgun (WGS) entry which is preliminary data.</text>
</comment>
<evidence type="ECO:0000256" key="3">
    <source>
        <dbReference type="ARBA" id="ARBA00023125"/>
    </source>
</evidence>
<evidence type="ECO:0000256" key="4">
    <source>
        <dbReference type="ARBA" id="ARBA00023163"/>
    </source>
</evidence>
<dbReference type="PANTHER" id="PTHR30055:SF234">
    <property type="entry name" value="HTH-TYPE TRANSCRIPTIONAL REGULATOR BETI"/>
    <property type="match status" value="1"/>
</dbReference>
<feature type="DNA-binding region" description="H-T-H motif" evidence="5">
    <location>
        <begin position="31"/>
        <end position="50"/>
    </location>
</feature>
<organism evidence="7 8">
    <name type="scientific">Croceicoccus pelagius</name>
    <dbReference type="NCBI Taxonomy" id="1703341"/>
    <lineage>
        <taxon>Bacteria</taxon>
        <taxon>Pseudomonadati</taxon>
        <taxon>Pseudomonadota</taxon>
        <taxon>Alphaproteobacteria</taxon>
        <taxon>Sphingomonadales</taxon>
        <taxon>Erythrobacteraceae</taxon>
        <taxon>Croceicoccus</taxon>
    </lineage>
</organism>
<reference evidence="7 8" key="1">
    <citation type="journal article" date="2014" name="Int. J. Syst. Evol. Microbiol.">
        <title>Complete genome sequence of Corynebacterium casei LMG S-19264T (=DSM 44701T), isolated from a smear-ripened cheese.</title>
        <authorList>
            <consortium name="US DOE Joint Genome Institute (JGI-PGF)"/>
            <person name="Walter F."/>
            <person name="Albersmeier A."/>
            <person name="Kalinowski J."/>
            <person name="Ruckert C."/>
        </authorList>
    </citation>
    <scope>NUCLEOTIDE SEQUENCE [LARGE SCALE GENOMIC DNA]</scope>
    <source>
        <strain evidence="7 8">CGMCC 1.15358</strain>
    </source>
</reference>
<keyword evidence="1" id="KW-0678">Repressor</keyword>
<dbReference type="Pfam" id="PF13977">
    <property type="entry name" value="TetR_C_6"/>
    <property type="match status" value="1"/>
</dbReference>
<evidence type="ECO:0000256" key="5">
    <source>
        <dbReference type="PROSITE-ProRule" id="PRU00335"/>
    </source>
</evidence>
<dbReference type="InterPro" id="IPR001647">
    <property type="entry name" value="HTH_TetR"/>
</dbReference>
<dbReference type="InterPro" id="IPR039538">
    <property type="entry name" value="BetI_C"/>
</dbReference>
<evidence type="ECO:0000259" key="6">
    <source>
        <dbReference type="PROSITE" id="PS50977"/>
    </source>
</evidence>
<dbReference type="InterPro" id="IPR050109">
    <property type="entry name" value="HTH-type_TetR-like_transc_reg"/>
</dbReference>
<dbReference type="InterPro" id="IPR036271">
    <property type="entry name" value="Tet_transcr_reg_TetR-rel_C_sf"/>
</dbReference>
<keyword evidence="8" id="KW-1185">Reference proteome</keyword>